<accession>E3CWB1</accession>
<dbReference type="STRING" id="584708.Apau_0936"/>
<evidence type="ECO:0000256" key="2">
    <source>
        <dbReference type="ARBA" id="ARBA00022723"/>
    </source>
</evidence>
<dbReference type="eggNOG" id="COG0409">
    <property type="taxonomic scope" value="Bacteria"/>
</dbReference>
<dbReference type="AlphaFoldDB" id="E3CWB1"/>
<dbReference type="GO" id="GO:0051539">
    <property type="term" value="F:4 iron, 4 sulfur cluster binding"/>
    <property type="evidence" value="ECO:0007669"/>
    <property type="project" value="TreeGrafter"/>
</dbReference>
<keyword evidence="2" id="KW-0479">Metal-binding</keyword>
<dbReference type="GO" id="GO:0070025">
    <property type="term" value="F:carbon monoxide binding"/>
    <property type="evidence" value="ECO:0007669"/>
    <property type="project" value="TreeGrafter"/>
</dbReference>
<evidence type="ECO:0000256" key="3">
    <source>
        <dbReference type="ARBA" id="ARBA00023004"/>
    </source>
</evidence>
<sequence length="368" mass="38980">MRDAEPSLRERGALLRAALENLVGETPLRFMEVCGTHTMALYRTGLRALLPWKLELVSGPGCPVCVTPQEDLDQAIALASRPEVTLATFGDLVRVPGSVGSLAQARAGGADVRVVTGASEALDLARHLPQRRVVFLAVGFETTAPGTAAVLEEARGEDVPNFLVLNLHKTVPPALEALAAAPDIALDGFLLPGHVCSVLGVEPFRFLPQAHGLACCAAGFEAEDLLLALVDLARQARKGHPEVTSAYPRGVRPGGNPRARALLERVFRPCDASWRGLGVLPRSGLALRDPFRRFDARESLELPLPAPAPPNGCRCGDVLAGRLAPRGCPLFGGTCTPRTPQGPCMVSSEGSCAAAYRYGGKEVTTWNV</sequence>
<dbReference type="PANTHER" id="PTHR30149">
    <property type="entry name" value="HYDROGENASE PROTEIN ASSEMBLY PROTEIN HYPD"/>
    <property type="match status" value="1"/>
</dbReference>
<dbReference type="InterPro" id="IPR042243">
    <property type="entry name" value="HypD_1"/>
</dbReference>
<evidence type="ECO:0000313" key="5">
    <source>
        <dbReference type="Proteomes" id="UP000005096"/>
    </source>
</evidence>
<dbReference type="PANTHER" id="PTHR30149:SF0">
    <property type="entry name" value="HYDROGENASE MATURATION FACTOR HYPD"/>
    <property type="match status" value="1"/>
</dbReference>
<dbReference type="NCBIfam" id="TIGR00075">
    <property type="entry name" value="hypD"/>
    <property type="match status" value="1"/>
</dbReference>
<dbReference type="InterPro" id="IPR002780">
    <property type="entry name" value="Hyd_form_HypD"/>
</dbReference>
<name>E3CWB1_9BACT</name>
<dbReference type="RefSeq" id="WP_006300538.1">
    <property type="nucleotide sequence ID" value="NZ_CM001022.1"/>
</dbReference>
<evidence type="ECO:0000256" key="1">
    <source>
        <dbReference type="ARBA" id="ARBA00007888"/>
    </source>
</evidence>
<protein>
    <submittedName>
        <fullName evidence="4">Hydrogenase formation HypD protein</fullName>
    </submittedName>
</protein>
<comment type="similarity">
    <text evidence="1">Belongs to the HypD family.</text>
</comment>
<dbReference type="PaxDb" id="584708-Apau_0936"/>
<organism evidence="4 5">
    <name type="scientific">Aminomonas paucivorans DSM 12260</name>
    <dbReference type="NCBI Taxonomy" id="584708"/>
    <lineage>
        <taxon>Bacteria</taxon>
        <taxon>Thermotogati</taxon>
        <taxon>Synergistota</taxon>
        <taxon>Synergistia</taxon>
        <taxon>Synergistales</taxon>
        <taxon>Synergistaceae</taxon>
        <taxon>Aminomonas</taxon>
    </lineage>
</organism>
<dbReference type="HOGENOM" id="CLU_048562_1_0_0"/>
<keyword evidence="5" id="KW-1185">Reference proteome</keyword>
<proteinExistence type="inferred from homology"/>
<dbReference type="Gene3D" id="3.40.50.11740">
    <property type="entry name" value="HypD, alpha/beta domain 2"/>
    <property type="match status" value="2"/>
</dbReference>
<dbReference type="Pfam" id="PF01924">
    <property type="entry name" value="HypD"/>
    <property type="match status" value="1"/>
</dbReference>
<keyword evidence="3" id="KW-0408">Iron</keyword>
<dbReference type="InterPro" id="IPR042244">
    <property type="entry name" value="HypD_2_sf"/>
</dbReference>
<gene>
    <name evidence="4" type="ORF">Apau_0936</name>
</gene>
<reference evidence="4 5" key="1">
    <citation type="journal article" date="2010" name="Stand. Genomic Sci.">
        <title>Non-contiguous finished genome sequence of Aminomonas paucivorans type strain (GLU-3).</title>
        <authorList>
            <person name="Pitluck S."/>
            <person name="Yasawong M."/>
            <person name="Held B."/>
            <person name="Lapidus A."/>
            <person name="Nolan M."/>
            <person name="Copeland A."/>
            <person name="Lucas S."/>
            <person name="Del Rio T.G."/>
            <person name="Tice H."/>
            <person name="Cheng J.F."/>
            <person name="Chertkov O."/>
            <person name="Goodwin L."/>
            <person name="Tapia R."/>
            <person name="Han C."/>
            <person name="Liolios K."/>
            <person name="Ivanova N."/>
            <person name="Mavromatis K."/>
            <person name="Ovchinnikova G."/>
            <person name="Pati A."/>
            <person name="Chen A."/>
            <person name="Palaniappan K."/>
            <person name="Land M."/>
            <person name="Hauser L."/>
            <person name="Chang Y.J."/>
            <person name="Jeffries C.D."/>
            <person name="Pukall R."/>
            <person name="Spring S."/>
            <person name="Rohde M."/>
            <person name="Sikorski J."/>
            <person name="Goker M."/>
            <person name="Woyke T."/>
            <person name="Bristow J."/>
            <person name="Eisen J.A."/>
            <person name="Markowitz V."/>
            <person name="Hugenholtz P."/>
            <person name="Kyrpides N.C."/>
            <person name="Klenk H.P."/>
        </authorList>
    </citation>
    <scope>NUCLEOTIDE SEQUENCE [LARGE SCALE GENOMIC DNA]</scope>
    <source>
        <strain evidence="4 5">DSM 12260</strain>
    </source>
</reference>
<dbReference type="GO" id="GO:0005506">
    <property type="term" value="F:iron ion binding"/>
    <property type="evidence" value="ECO:0007669"/>
    <property type="project" value="TreeGrafter"/>
</dbReference>
<dbReference type="Proteomes" id="UP000005096">
    <property type="component" value="Chromosome"/>
</dbReference>
<dbReference type="EMBL" id="CM001022">
    <property type="protein sequence ID" value="EFQ23363.1"/>
    <property type="molecule type" value="Genomic_DNA"/>
</dbReference>
<dbReference type="Gene3D" id="6.10.20.100">
    <property type="match status" value="1"/>
</dbReference>
<dbReference type="PIRSF" id="PIRSF005622">
    <property type="entry name" value="Hydrgn_mat_hypD"/>
    <property type="match status" value="1"/>
</dbReference>
<dbReference type="GO" id="GO:0051604">
    <property type="term" value="P:protein maturation"/>
    <property type="evidence" value="ECO:0007669"/>
    <property type="project" value="TreeGrafter"/>
</dbReference>
<evidence type="ECO:0000313" key="4">
    <source>
        <dbReference type="EMBL" id="EFQ23363.1"/>
    </source>
</evidence>